<dbReference type="InterPro" id="IPR036663">
    <property type="entry name" value="Fumarylacetoacetase_C_sf"/>
</dbReference>
<proteinExistence type="predicted"/>
<dbReference type="PANTHER" id="PTHR30143">
    <property type="entry name" value="ACID HYDRATASE"/>
    <property type="match status" value="1"/>
</dbReference>
<organism evidence="1 2">
    <name type="scientific">Terricaulis silvestris</name>
    <dbReference type="NCBI Taxonomy" id="2686094"/>
    <lineage>
        <taxon>Bacteria</taxon>
        <taxon>Pseudomonadati</taxon>
        <taxon>Pseudomonadota</taxon>
        <taxon>Alphaproteobacteria</taxon>
        <taxon>Caulobacterales</taxon>
        <taxon>Caulobacteraceae</taxon>
        <taxon>Terricaulis</taxon>
    </lineage>
</organism>
<dbReference type="Gene3D" id="3.90.850.10">
    <property type="entry name" value="Fumarylacetoacetase-like, C-terminal domain"/>
    <property type="match status" value="1"/>
</dbReference>
<evidence type="ECO:0000313" key="2">
    <source>
        <dbReference type="Proteomes" id="UP000431269"/>
    </source>
</evidence>
<sequence length="271" mass="28133">MASSAREIAGAFVAARREARALPNFPGAPPADLAAGYRVQDEAIALWQDDIVGWKIGRVPPHQIAELGAERLAGPIFKQNLWRAEPNTSVAFPVYENGFAAVEAEYVFRIGKDAPAKKMEWTAAEAADLIGAMLVGVETAGSPLATINDLGATVVVSDFGNNHGLILGAEVPDWRAKLDKGLTCETFIEGQSVGSGGASAAADGPLDALAFLAGHLARRGKPLRAGQYVTTGAVTGVHDIRIGQGSRVSFNGSGDILCSAVKAVANGRGFA</sequence>
<dbReference type="GO" id="GO:0005737">
    <property type="term" value="C:cytoplasm"/>
    <property type="evidence" value="ECO:0007669"/>
    <property type="project" value="TreeGrafter"/>
</dbReference>
<dbReference type="AlphaFoldDB" id="A0A6I6MT97"/>
<reference evidence="2" key="1">
    <citation type="submission" date="2019-12" db="EMBL/GenBank/DDBJ databases">
        <title>Complete genome of Terracaulis silvestris 0127_4.</title>
        <authorList>
            <person name="Vieira S."/>
            <person name="Riedel T."/>
            <person name="Sproer C."/>
            <person name="Pascual J."/>
            <person name="Boedeker C."/>
            <person name="Overmann J."/>
        </authorList>
    </citation>
    <scope>NUCLEOTIDE SEQUENCE [LARGE SCALE GENOMIC DNA]</scope>
    <source>
        <strain evidence="2">0127_4</strain>
    </source>
</reference>
<keyword evidence="1" id="KW-0456">Lyase</keyword>
<protein>
    <submittedName>
        <fullName evidence="1">2-keto-4-pentenoate hydratase</fullName>
        <ecNumber evidence="1">4.2.1.80</ecNumber>
    </submittedName>
</protein>
<dbReference type="GO" id="GO:0008684">
    <property type="term" value="F:2-oxopent-4-enoate hydratase activity"/>
    <property type="evidence" value="ECO:0007669"/>
    <property type="project" value="UniProtKB-EC"/>
</dbReference>
<evidence type="ECO:0000313" key="1">
    <source>
        <dbReference type="EMBL" id="QGZ96578.1"/>
    </source>
</evidence>
<dbReference type="PANTHER" id="PTHR30143:SF0">
    <property type="entry name" value="2-KETO-4-PENTENOATE HYDRATASE"/>
    <property type="match status" value="1"/>
</dbReference>
<dbReference type="KEGG" id="tsv:DSM104635_03438"/>
<accession>A0A6I6MT97</accession>
<dbReference type="SUPFAM" id="SSF56529">
    <property type="entry name" value="FAH"/>
    <property type="match status" value="1"/>
</dbReference>
<dbReference type="EMBL" id="CP047045">
    <property type="protein sequence ID" value="QGZ96578.1"/>
    <property type="molecule type" value="Genomic_DNA"/>
</dbReference>
<dbReference type="InterPro" id="IPR050772">
    <property type="entry name" value="Hydratase-Decarb/MhpD_sf"/>
</dbReference>
<dbReference type="RefSeq" id="WP_158767359.1">
    <property type="nucleotide sequence ID" value="NZ_CP047045.1"/>
</dbReference>
<gene>
    <name evidence="1" type="primary">mhpD</name>
    <name evidence="1" type="ORF">DSM104635_03438</name>
</gene>
<name>A0A6I6MT97_9CAUL</name>
<dbReference type="Proteomes" id="UP000431269">
    <property type="component" value="Chromosome"/>
</dbReference>
<dbReference type="EC" id="4.2.1.80" evidence="1"/>
<keyword evidence="2" id="KW-1185">Reference proteome</keyword>